<sequence>MIHVIAFGLAERAINSTLACDPTSRSHLMALSGKVLRLIIDKPAFKVDVLFCEDHLRFEPVSQSMFEPQGGVIQEPNCTLQVATPSHLMSLMRQSGNLPIKGDHRVPMQLKALMDEFQPDLLDRIEHIIGKSASSYTHLITQELLPVISPVLSSFKSLMTNTQSTTDTPFDDIISQKKQELLRLQADIDREKARLDTLKNQAN</sequence>
<comment type="caution">
    <text evidence="3">The sequence shown here is derived from an EMBL/GenBank/DDBJ whole genome shotgun (WGS) entry which is preliminary data.</text>
</comment>
<protein>
    <submittedName>
        <fullName evidence="3">SCP2 sterol-binding domain-containing protein</fullName>
    </submittedName>
</protein>
<reference evidence="3 4" key="1">
    <citation type="submission" date="2024-11" db="EMBL/GenBank/DDBJ databases">
        <title>First Report of Moraxella oculi in Brazil in an Infectious Bovine Keratoconjunctivitis Outbreak.</title>
        <authorList>
            <person name="Carvalho C.V."/>
            <person name="Domingues R."/>
            <person name="Coutinho C."/>
            <person name="Honorio N.T.B.S."/>
            <person name="Faza D.R.L.R."/>
            <person name="Carvalho W.A."/>
            <person name="Machado A.B.F."/>
            <person name="Martins M.F."/>
            <person name="Gaspar E.B."/>
        </authorList>
    </citation>
    <scope>NUCLEOTIDE SEQUENCE [LARGE SCALE GENOMIC DNA]</scope>
    <source>
        <strain evidence="3 4">2117LE</strain>
    </source>
</reference>
<gene>
    <name evidence="3" type="ORF">ACJHVH_07090</name>
</gene>
<dbReference type="Proteomes" id="UP001624684">
    <property type="component" value="Unassembled WGS sequence"/>
</dbReference>
<dbReference type="RefSeq" id="WP_407069300.1">
    <property type="nucleotide sequence ID" value="NZ_JBJJXE010000011.1"/>
</dbReference>
<dbReference type="InterPro" id="IPR003033">
    <property type="entry name" value="SCP2_sterol-bd_dom"/>
</dbReference>
<feature type="domain" description="SCP2" evidence="2">
    <location>
        <begin position="16"/>
        <end position="115"/>
    </location>
</feature>
<evidence type="ECO:0000259" key="2">
    <source>
        <dbReference type="Pfam" id="PF02036"/>
    </source>
</evidence>
<dbReference type="EMBL" id="JBJJXE010000011">
    <property type="protein sequence ID" value="MFL1732757.1"/>
    <property type="molecule type" value="Genomic_DNA"/>
</dbReference>
<organism evidence="3 4">
    <name type="scientific">Moraxella oculi</name>
    <dbReference type="NCBI Taxonomy" id="2940516"/>
    <lineage>
        <taxon>Bacteria</taxon>
        <taxon>Pseudomonadati</taxon>
        <taxon>Pseudomonadota</taxon>
        <taxon>Gammaproteobacteria</taxon>
        <taxon>Moraxellales</taxon>
        <taxon>Moraxellaceae</taxon>
        <taxon>Moraxella</taxon>
    </lineage>
</organism>
<feature type="coiled-coil region" evidence="1">
    <location>
        <begin position="174"/>
        <end position="201"/>
    </location>
</feature>
<proteinExistence type="predicted"/>
<evidence type="ECO:0000313" key="3">
    <source>
        <dbReference type="EMBL" id="MFL1732757.1"/>
    </source>
</evidence>
<name>A0ABW8U9N9_9GAMM</name>
<accession>A0ABW8U9N9</accession>
<keyword evidence="1" id="KW-0175">Coiled coil</keyword>
<evidence type="ECO:0000256" key="1">
    <source>
        <dbReference type="SAM" id="Coils"/>
    </source>
</evidence>
<dbReference type="Pfam" id="PF02036">
    <property type="entry name" value="SCP2"/>
    <property type="match status" value="1"/>
</dbReference>
<evidence type="ECO:0000313" key="4">
    <source>
        <dbReference type="Proteomes" id="UP001624684"/>
    </source>
</evidence>
<keyword evidence="4" id="KW-1185">Reference proteome</keyword>